<dbReference type="OrthoDB" id="6437886at2759"/>
<feature type="compositionally biased region" description="Polar residues" evidence="1">
    <location>
        <begin position="121"/>
        <end position="131"/>
    </location>
</feature>
<dbReference type="AlphaFoldDB" id="A0A4Y2MG98"/>
<organism evidence="2 3">
    <name type="scientific">Araneus ventricosus</name>
    <name type="common">Orbweaver spider</name>
    <name type="synonym">Epeira ventricosa</name>
    <dbReference type="NCBI Taxonomy" id="182803"/>
    <lineage>
        <taxon>Eukaryota</taxon>
        <taxon>Metazoa</taxon>
        <taxon>Ecdysozoa</taxon>
        <taxon>Arthropoda</taxon>
        <taxon>Chelicerata</taxon>
        <taxon>Arachnida</taxon>
        <taxon>Araneae</taxon>
        <taxon>Araneomorphae</taxon>
        <taxon>Entelegynae</taxon>
        <taxon>Araneoidea</taxon>
        <taxon>Araneidae</taxon>
        <taxon>Araneus</taxon>
    </lineage>
</organism>
<keyword evidence="3" id="KW-1185">Reference proteome</keyword>
<proteinExistence type="predicted"/>
<gene>
    <name evidence="2" type="ORF">AVEN_139869_1</name>
</gene>
<sequence>EVQVISIENEKSNLSESNNEVNFDKSPIELSVTDEEVQVISIENKKSNLSDVTDKEVQVIPIENKKSNLSDVTDKEVQVISIENEKSNLNESNNEVNFDESPIESSVTNKEVQVISIGNETSNLSEGNNEVNFDESPIEPSVTDKEVQVKEVCDKNKKVIDSSASNSLNAAKVRSEPEKTDFQENSYNCERPQNYEGTSEKSYNKGSTDEISSETLITDNLNCKSISVITDRGMYSKDSELYEPGVFRTPLLKYFNRNAQVDVLGISNASPSFENRIKDKQEIYVIGSEVIPDSQDKFELSLTEKSDELSNLQVSDKQLSNLKVDEILQEFSSESNIENLVEFKPVNTNLDSNPASFQLEKYINQRQVQSSINSFGLGDEMCQDNSPNKIFESPSKISVSSRGNGSDSQTIYFNSPMDIESPSEDNLPSTICLPSLDDNKQRDTSSNLPRNTNEISNEELFSNDFLRQILDNVKSTEKSYPVADISSSLNSSVDPAVKSNVIMNESVHRNLKGLFEDKPVENSNSASDVNEKKPQLIAKKFSKCLPLPRESVSKQTRNVPSYLPASYGDGFENSTKRVQTPKDALISKSGRVKISSFEEYKKRETRAMDHNPNQHLASGFPSNSSDSSPVSSNFEQNVFIPPGYRQAFWPPVCYATSLQNPSYHQTVDAYYLQDPRLARNYSVQGVMGYQPRQHLVPPPMSRHYALTHEDYSSRSVNPEFLLNPSLTIINLPPPLPPPLPPLPPPPPPPPPPPLSPDSLILEEFNSIDYNRAPSSLLHNRKTLEATKNLLVPSQSSEEFILESLLPKYLKEGVGKNIIQTDSVFLILLERKIDWIQGIDDEIGVTRISELGGEFQQVRDNYANHLVYYNTYFPLLLLECFSKMSAAMKGGKSKKKMDENICNIVHSRRKQSYVSFTCSSFIHDSEVENIPKAGHIIHIRFTTVSAGSVRILGYACSSATRAYSHRHDHAHKILKYLNVDKCRNLIKVKIKFYTVFDIPGINLDLPIYISKLTSIKKVLMLNDALNELQRSPLCDSVLSPRNRSIKSFALPRRHDTNAMTTVVQGIVQSLNPLSQGLTVVKSAPVTNSFSAIVQVIEEIQKSKLPGKILVCVRKELLNQMGMNLIETSSNLIIVKRERESLHEKLQSRVLDVMVSRWSKSGNMSDYEVKHRVLQGAKVLLVVAGTGFYKDVQCMTSDLTYGIIHDAHSLTEPESLLPLLYGIRHLLLFGDPDMSCH</sequence>
<feature type="region of interest" description="Disordered" evidence="1">
    <location>
        <begin position="737"/>
        <end position="756"/>
    </location>
</feature>
<comment type="caution">
    <text evidence="2">The sequence shown here is derived from an EMBL/GenBank/DDBJ whole genome shotgun (WGS) entry which is preliminary data.</text>
</comment>
<feature type="region of interest" description="Disordered" evidence="1">
    <location>
        <begin position="167"/>
        <end position="207"/>
    </location>
</feature>
<reference evidence="2 3" key="1">
    <citation type="journal article" date="2019" name="Sci. Rep.">
        <title>Orb-weaving spider Araneus ventricosus genome elucidates the spidroin gene catalogue.</title>
        <authorList>
            <person name="Kono N."/>
            <person name="Nakamura H."/>
            <person name="Ohtoshi R."/>
            <person name="Moran D.A.P."/>
            <person name="Shinohara A."/>
            <person name="Yoshida Y."/>
            <person name="Fujiwara M."/>
            <person name="Mori M."/>
            <person name="Tomita M."/>
            <person name="Arakawa K."/>
        </authorList>
    </citation>
    <scope>NUCLEOTIDE SEQUENCE [LARGE SCALE GENOMIC DNA]</scope>
</reference>
<feature type="compositionally biased region" description="Polar residues" evidence="1">
    <location>
        <begin position="444"/>
        <end position="455"/>
    </location>
</feature>
<feature type="compositionally biased region" description="Pro residues" evidence="1">
    <location>
        <begin position="737"/>
        <end position="755"/>
    </location>
</feature>
<feature type="region of interest" description="Disordered" evidence="1">
    <location>
        <begin position="121"/>
        <end position="140"/>
    </location>
</feature>
<feature type="region of interest" description="Disordered" evidence="1">
    <location>
        <begin position="385"/>
        <end position="455"/>
    </location>
</feature>
<evidence type="ECO:0000313" key="3">
    <source>
        <dbReference type="Proteomes" id="UP000499080"/>
    </source>
</evidence>
<protein>
    <submittedName>
        <fullName evidence="2">Uncharacterized protein</fullName>
    </submittedName>
</protein>
<feature type="compositionally biased region" description="Polar residues" evidence="1">
    <location>
        <begin position="395"/>
        <end position="413"/>
    </location>
</feature>
<feature type="region of interest" description="Disordered" evidence="1">
    <location>
        <begin position="605"/>
        <end position="632"/>
    </location>
</feature>
<dbReference type="SUPFAM" id="SSF101447">
    <property type="entry name" value="Formin homology 2 domain (FH2 domain)"/>
    <property type="match status" value="1"/>
</dbReference>
<dbReference type="Proteomes" id="UP000499080">
    <property type="component" value="Unassembled WGS sequence"/>
</dbReference>
<accession>A0A4Y2MG98</accession>
<feature type="compositionally biased region" description="Low complexity" evidence="1">
    <location>
        <begin position="618"/>
        <end position="632"/>
    </location>
</feature>
<feature type="compositionally biased region" description="Basic and acidic residues" evidence="1">
    <location>
        <begin position="173"/>
        <end position="182"/>
    </location>
</feature>
<feature type="non-terminal residue" evidence="2">
    <location>
        <position position="1"/>
    </location>
</feature>
<evidence type="ECO:0000256" key="1">
    <source>
        <dbReference type="SAM" id="MobiDB-lite"/>
    </source>
</evidence>
<feature type="non-terminal residue" evidence="2">
    <location>
        <position position="1235"/>
    </location>
</feature>
<name>A0A4Y2MG98_ARAVE</name>
<dbReference type="EMBL" id="BGPR01122652">
    <property type="protein sequence ID" value="GBN24767.1"/>
    <property type="molecule type" value="Genomic_DNA"/>
</dbReference>
<evidence type="ECO:0000313" key="2">
    <source>
        <dbReference type="EMBL" id="GBN24767.1"/>
    </source>
</evidence>